<reference evidence="2" key="1">
    <citation type="submission" date="2020-05" db="EMBL/GenBank/DDBJ databases">
        <authorList>
            <person name="Chiriac C."/>
            <person name="Salcher M."/>
            <person name="Ghai R."/>
            <person name="Kavagutti S V."/>
        </authorList>
    </citation>
    <scope>NUCLEOTIDE SEQUENCE</scope>
</reference>
<keyword evidence="1" id="KW-0812">Transmembrane</keyword>
<feature type="transmembrane region" description="Helical" evidence="1">
    <location>
        <begin position="109"/>
        <end position="127"/>
    </location>
</feature>
<feature type="transmembrane region" description="Helical" evidence="1">
    <location>
        <begin position="142"/>
        <end position="160"/>
    </location>
</feature>
<keyword evidence="1" id="KW-0472">Membrane</keyword>
<name>A0A6J6MW48_9ZZZZ</name>
<protein>
    <submittedName>
        <fullName evidence="2">Unannotated protein</fullName>
    </submittedName>
</protein>
<dbReference type="EMBL" id="CAEZXK010000001">
    <property type="protein sequence ID" value="CAB4677959.1"/>
    <property type="molecule type" value="Genomic_DNA"/>
</dbReference>
<gene>
    <name evidence="2" type="ORF">UFOPK2370_00042</name>
</gene>
<sequence length="303" mass="33575">MTNKVQNRLVEKFISEIEEFLQDLGPGLREDILREVRENLEARAEDESGELSLPNSLEYANDLRQAAGLDPVAPQKRVFKDFVAGIQERLDASPVAKAVRDFLRPFKPLFWVAIGISSYGFLELYILGDDGYLGVPSGLEQWLAWIALVSISVWLGSTNFGPLWRRVRVIATTIAILPMALMFYGLSENTIQLSDELVNGNPASRTTGLIYNGLPVTNIFPYDAEGNLLRDVRLVDDQGRPLNSSVERLVTPVVVELEDGNLVTSGYLRPSRSKDGVEVWNVYPLKAAANPVGFGLIDVDPAE</sequence>
<feature type="transmembrane region" description="Helical" evidence="1">
    <location>
        <begin position="167"/>
        <end position="186"/>
    </location>
</feature>
<keyword evidence="1" id="KW-1133">Transmembrane helix</keyword>
<organism evidence="2">
    <name type="scientific">freshwater metagenome</name>
    <dbReference type="NCBI Taxonomy" id="449393"/>
    <lineage>
        <taxon>unclassified sequences</taxon>
        <taxon>metagenomes</taxon>
        <taxon>ecological metagenomes</taxon>
    </lineage>
</organism>
<evidence type="ECO:0000313" key="2">
    <source>
        <dbReference type="EMBL" id="CAB4677959.1"/>
    </source>
</evidence>
<evidence type="ECO:0000256" key="1">
    <source>
        <dbReference type="SAM" id="Phobius"/>
    </source>
</evidence>
<accession>A0A6J6MW48</accession>
<proteinExistence type="predicted"/>
<dbReference type="AlphaFoldDB" id="A0A6J6MW48"/>